<dbReference type="PANTHER" id="PTHR24220">
    <property type="entry name" value="IMPORT ATP-BINDING PROTEIN"/>
    <property type="match status" value="1"/>
</dbReference>
<evidence type="ECO:0000313" key="5">
    <source>
        <dbReference type="EMBL" id="TFF67361.1"/>
    </source>
</evidence>
<proteinExistence type="predicted"/>
<keyword evidence="1" id="KW-0813">Transport</keyword>
<reference evidence="5 6" key="1">
    <citation type="submission" date="2019-01" db="EMBL/GenBank/DDBJ databases">
        <title>Draft Genome Sequences of Helcococcus ovis Strains Isolated from the Uterus and Vagina of Dairy Cows with Metritis.</title>
        <authorList>
            <person name="Cunha F."/>
            <person name="Jeon S.J."/>
            <person name="Kutzer P."/>
            <person name="Galvao K.N."/>
        </authorList>
    </citation>
    <scope>NUCLEOTIDE SEQUENCE [LARGE SCALE GENOMIC DNA]</scope>
    <source>
        <strain evidence="5 6">KG-37</strain>
    </source>
</reference>
<dbReference type="EMBL" id="SCFR01000003">
    <property type="protein sequence ID" value="TFF67361.1"/>
    <property type="molecule type" value="Genomic_DNA"/>
</dbReference>
<dbReference type="Proteomes" id="UP000297454">
    <property type="component" value="Unassembled WGS sequence"/>
</dbReference>
<evidence type="ECO:0000313" key="6">
    <source>
        <dbReference type="Proteomes" id="UP000297454"/>
    </source>
</evidence>
<evidence type="ECO:0000256" key="1">
    <source>
        <dbReference type="ARBA" id="ARBA00022448"/>
    </source>
</evidence>
<dbReference type="Gene3D" id="3.40.50.300">
    <property type="entry name" value="P-loop containing nucleotide triphosphate hydrolases"/>
    <property type="match status" value="1"/>
</dbReference>
<dbReference type="InterPro" id="IPR017911">
    <property type="entry name" value="MacB-like_ATP-bd"/>
</dbReference>
<dbReference type="InterPro" id="IPR003593">
    <property type="entry name" value="AAA+_ATPase"/>
</dbReference>
<keyword evidence="2" id="KW-0547">Nucleotide-binding</keyword>
<dbReference type="RefSeq" id="WP_134712050.1">
    <property type="nucleotide sequence ID" value="NZ_JBFNFS010000004.1"/>
</dbReference>
<dbReference type="GO" id="GO:0016887">
    <property type="term" value="F:ATP hydrolysis activity"/>
    <property type="evidence" value="ECO:0007669"/>
    <property type="project" value="InterPro"/>
</dbReference>
<name>A0A4R9C4M2_9FIRM</name>
<feature type="domain" description="ABC transporter" evidence="4">
    <location>
        <begin position="2"/>
        <end position="223"/>
    </location>
</feature>
<dbReference type="AlphaFoldDB" id="A0A4R9C4M2"/>
<dbReference type="InterPro" id="IPR017871">
    <property type="entry name" value="ABC_transporter-like_CS"/>
</dbReference>
<dbReference type="GO" id="GO:0005524">
    <property type="term" value="F:ATP binding"/>
    <property type="evidence" value="ECO:0007669"/>
    <property type="project" value="UniProtKB-KW"/>
</dbReference>
<dbReference type="PANTHER" id="PTHR24220:SF692">
    <property type="entry name" value="ABC TRANSPORTER DOMAIN-CONTAINING PROTEIN"/>
    <property type="match status" value="1"/>
</dbReference>
<dbReference type="PROSITE" id="PS50893">
    <property type="entry name" value="ABC_TRANSPORTER_2"/>
    <property type="match status" value="1"/>
</dbReference>
<dbReference type="GO" id="GO:0005886">
    <property type="term" value="C:plasma membrane"/>
    <property type="evidence" value="ECO:0007669"/>
    <property type="project" value="TreeGrafter"/>
</dbReference>
<gene>
    <name evidence="5" type="ORF">EQF91_01170</name>
</gene>
<dbReference type="InterPro" id="IPR027417">
    <property type="entry name" value="P-loop_NTPase"/>
</dbReference>
<evidence type="ECO:0000256" key="2">
    <source>
        <dbReference type="ARBA" id="ARBA00022741"/>
    </source>
</evidence>
<dbReference type="SUPFAM" id="SSF52540">
    <property type="entry name" value="P-loop containing nucleoside triphosphate hydrolases"/>
    <property type="match status" value="1"/>
</dbReference>
<keyword evidence="6" id="KW-1185">Reference proteome</keyword>
<dbReference type="Pfam" id="PF00005">
    <property type="entry name" value="ABC_tran"/>
    <property type="match status" value="1"/>
</dbReference>
<dbReference type="PROSITE" id="PS00211">
    <property type="entry name" value="ABC_TRANSPORTER_1"/>
    <property type="match status" value="1"/>
</dbReference>
<organism evidence="5 6">
    <name type="scientific">Helcococcus ovis</name>
    <dbReference type="NCBI Taxonomy" id="72026"/>
    <lineage>
        <taxon>Bacteria</taxon>
        <taxon>Bacillati</taxon>
        <taxon>Bacillota</taxon>
        <taxon>Tissierellia</taxon>
        <taxon>Tissierellales</taxon>
        <taxon>Peptoniphilaceae</taxon>
        <taxon>Helcococcus</taxon>
    </lineage>
</organism>
<dbReference type="InterPro" id="IPR015854">
    <property type="entry name" value="ABC_transpr_LolD-like"/>
</dbReference>
<dbReference type="GO" id="GO:0098796">
    <property type="term" value="C:membrane protein complex"/>
    <property type="evidence" value="ECO:0007669"/>
    <property type="project" value="UniProtKB-ARBA"/>
</dbReference>
<comment type="caution">
    <text evidence="5">The sequence shown here is derived from an EMBL/GenBank/DDBJ whole genome shotgun (WGS) entry which is preliminary data.</text>
</comment>
<dbReference type="SMART" id="SM00382">
    <property type="entry name" value="AAA"/>
    <property type="match status" value="1"/>
</dbReference>
<dbReference type="FunFam" id="3.40.50.300:FF:000032">
    <property type="entry name" value="Export ABC transporter ATP-binding protein"/>
    <property type="match status" value="1"/>
</dbReference>
<evidence type="ECO:0000256" key="3">
    <source>
        <dbReference type="ARBA" id="ARBA00022840"/>
    </source>
</evidence>
<dbReference type="GO" id="GO:0022857">
    <property type="term" value="F:transmembrane transporter activity"/>
    <property type="evidence" value="ECO:0007669"/>
    <property type="project" value="UniProtKB-ARBA"/>
</dbReference>
<protein>
    <submittedName>
        <fullName evidence="5">ABC transporter ATP-binding protein</fullName>
    </submittedName>
</protein>
<dbReference type="InterPro" id="IPR003439">
    <property type="entry name" value="ABC_transporter-like_ATP-bd"/>
</dbReference>
<accession>A0A4R9C4M2</accession>
<evidence type="ECO:0000259" key="4">
    <source>
        <dbReference type="PROSITE" id="PS50893"/>
    </source>
</evidence>
<sequence>MIEIKKINKYYNKGKENELHVLKDLDFELGLNEYVSIMGTSGVGKSTLLNIIGCLETFQSGSYLFNGRDVSKLKLKEIEDIRGKKISYVFQDYMLIEEDTVIENVKTPLYFNNKISLKEINKMAHSALKKVGFGKDYYNKKVSKLSGGQKQRVSIARALVSSPKLILADEPTGALDEATSEEIMKLFRSLISENISIIVVTHDINVAKKTDKIYEIIDGKIFLKE</sequence>
<dbReference type="OrthoDB" id="9802264at2"/>
<dbReference type="CDD" id="cd03255">
    <property type="entry name" value="ABC_MJ0796_LolCDE_FtsE"/>
    <property type="match status" value="1"/>
</dbReference>
<keyword evidence="3 5" id="KW-0067">ATP-binding</keyword>